<feature type="compositionally biased region" description="Basic and acidic residues" evidence="4">
    <location>
        <begin position="558"/>
        <end position="577"/>
    </location>
</feature>
<evidence type="ECO:0000256" key="4">
    <source>
        <dbReference type="SAM" id="MobiDB-lite"/>
    </source>
</evidence>
<keyword evidence="3" id="KW-0539">Nucleus</keyword>
<dbReference type="Gene3D" id="1.25.10.10">
    <property type="entry name" value="Leucine-rich Repeat Variant"/>
    <property type="match status" value="1"/>
</dbReference>
<dbReference type="EMBL" id="HE580274">
    <property type="protein sequence ID" value="CCD26366.1"/>
    <property type="molecule type" value="Genomic_DNA"/>
</dbReference>
<dbReference type="Proteomes" id="UP000000689">
    <property type="component" value="Chromosome 8"/>
</dbReference>
<dbReference type="GeneID" id="11495897"/>
<sequence>MSIHANIKQELDSSVTSDDSKPLSNYPENATNTADDKSTLENLIQARTLALEQNTAEMLPKVLETTSNLLFQKTEFPQTPSSKNEYSSLAHFYIDLFHTLLINSRISNIEKSLIASAHFHELFTLITTTGDPILYKSAILTYSQTYPLLLDLVAKTSNEKLWSDMTKLKRFIISNWKSIYPLSTCENGIISGVDLDSDDKNMGCKLASVKFMSQVIISQISSSSSSSLAIPDNHPVLGSQRRLEKEAKAILDLLLNYLIDEPMMVSSLFIGILNVLAFILKARSQTTVRILSGILKFNVDGKYMIDEKNVLKYRLSKRMVERCYKNFAQFGIKNQLIKNDSPSSSSGAESNTSTTSSSNFYGKFSKISQTLHIIGEETKAKGILNYEETAFINIIPDNERSRIMNNREKFQLKKTIDFNNNLLTDLKNYSLEKLESSGNDPNRIFNNSTIAIDNSYSSIFSLMNSDNSKFDLSQFKTEQKGKESEILIQLASEALSSVDTNRFINALSIVASRYTDLMNKTPNPKEKRSHDDTDNNNNNNNNKEIEEDGYDFNSSEIPTKKLKMEPSQEDDVNKYKVEEDEEDEEEEEAIKTTDLDDTKYLFKLEPMDRDTKIANIKRIIQNILSVKDQREENSLMISANNSNNNQDIFSPLNKIKLIDWKNENSGFDILIRLASRGVDNNENSGLCGDIIRDNLYEYMLQDFDNKVGLMVEWLNEEWYFESISKSFEFATYNKWSLRLLDGLIPFLENNHRRLFIRLMSELPKLTMDHINKMRQICMDPARNSLGFQTLKFLVMFRPPVKGIIKEFLESILKEDATLEKQCNSILSKFY</sequence>
<organism evidence="6 7">
    <name type="scientific">Naumovozyma dairenensis (strain ATCC 10597 / BCRC 20456 / CBS 421 / NBRC 0211 / NRRL Y-12639)</name>
    <name type="common">Saccharomyces dairenensis</name>
    <dbReference type="NCBI Taxonomy" id="1071378"/>
    <lineage>
        <taxon>Eukaryota</taxon>
        <taxon>Fungi</taxon>
        <taxon>Dikarya</taxon>
        <taxon>Ascomycota</taxon>
        <taxon>Saccharomycotina</taxon>
        <taxon>Saccharomycetes</taxon>
        <taxon>Saccharomycetales</taxon>
        <taxon>Saccharomycetaceae</taxon>
        <taxon>Naumovozyma</taxon>
    </lineage>
</organism>
<feature type="compositionally biased region" description="Acidic residues" evidence="4">
    <location>
        <begin position="578"/>
        <end position="588"/>
    </location>
</feature>
<feature type="region of interest" description="Disordered" evidence="4">
    <location>
        <begin position="518"/>
        <end position="591"/>
    </location>
</feature>
<gene>
    <name evidence="6" type="primary">NDAI0H01920</name>
    <name evidence="6" type="ordered locus">NDAI_0H01920</name>
</gene>
<dbReference type="PANTHER" id="PTHR15245:SF20">
    <property type="entry name" value="SYMPLEKIN"/>
    <property type="match status" value="1"/>
</dbReference>
<name>G0WF05_NAUDC</name>
<dbReference type="GO" id="GO:0005847">
    <property type="term" value="C:mRNA cleavage and polyadenylation specificity factor complex"/>
    <property type="evidence" value="ECO:0007669"/>
    <property type="project" value="EnsemblFungi"/>
</dbReference>
<evidence type="ECO:0000313" key="6">
    <source>
        <dbReference type="EMBL" id="CCD26366.1"/>
    </source>
</evidence>
<dbReference type="RefSeq" id="XP_003671609.1">
    <property type="nucleotide sequence ID" value="XM_003671561.1"/>
</dbReference>
<evidence type="ECO:0000256" key="1">
    <source>
        <dbReference type="ARBA" id="ARBA00004123"/>
    </source>
</evidence>
<dbReference type="InterPro" id="IPR021850">
    <property type="entry name" value="Symplekin/Pta1"/>
</dbReference>
<dbReference type="InterPro" id="IPR032460">
    <property type="entry name" value="Symplekin/Pta1_N"/>
</dbReference>
<dbReference type="eggNOG" id="KOG1895">
    <property type="taxonomic scope" value="Eukaryota"/>
</dbReference>
<evidence type="ECO:0000259" key="5">
    <source>
        <dbReference type="Pfam" id="PF11935"/>
    </source>
</evidence>
<comment type="subcellular location">
    <subcellularLocation>
        <location evidence="1">Nucleus</location>
    </subcellularLocation>
</comment>
<dbReference type="GO" id="GO:0008033">
    <property type="term" value="P:tRNA processing"/>
    <property type="evidence" value="ECO:0007669"/>
    <property type="project" value="EnsemblFungi"/>
</dbReference>
<dbReference type="InterPro" id="IPR011989">
    <property type="entry name" value="ARM-like"/>
</dbReference>
<dbReference type="OMA" id="YKNFVQF"/>
<keyword evidence="2" id="KW-0507">mRNA processing</keyword>
<evidence type="ECO:0000256" key="2">
    <source>
        <dbReference type="ARBA" id="ARBA00022664"/>
    </source>
</evidence>
<accession>G0WF05</accession>
<dbReference type="AlphaFoldDB" id="G0WF05"/>
<keyword evidence="7" id="KW-1185">Reference proteome</keyword>
<feature type="compositionally biased region" description="Basic and acidic residues" evidence="4">
    <location>
        <begin position="523"/>
        <end position="533"/>
    </location>
</feature>
<dbReference type="GO" id="GO:0006397">
    <property type="term" value="P:mRNA processing"/>
    <property type="evidence" value="ECO:0007669"/>
    <property type="project" value="UniProtKB-KW"/>
</dbReference>
<evidence type="ECO:0000256" key="3">
    <source>
        <dbReference type="ARBA" id="ARBA00023242"/>
    </source>
</evidence>
<feature type="domain" description="Symplekin/Pta1 N-terminal" evidence="5">
    <location>
        <begin position="131"/>
        <end position="381"/>
    </location>
</feature>
<proteinExistence type="predicted"/>
<dbReference type="STRING" id="1071378.G0WF05"/>
<dbReference type="Pfam" id="PF11935">
    <property type="entry name" value="SYMPK_PTA1_N"/>
    <property type="match status" value="1"/>
</dbReference>
<dbReference type="HOGENOM" id="CLU_021804_0_0_1"/>
<feature type="compositionally biased region" description="Polar residues" evidence="4">
    <location>
        <begin position="12"/>
        <end position="33"/>
    </location>
</feature>
<dbReference type="KEGG" id="ndi:NDAI_0H01920"/>
<evidence type="ECO:0000313" key="7">
    <source>
        <dbReference type="Proteomes" id="UP000000689"/>
    </source>
</evidence>
<dbReference type="OrthoDB" id="331600at2759"/>
<dbReference type="PANTHER" id="PTHR15245">
    <property type="entry name" value="SYMPLEKIN-RELATED"/>
    <property type="match status" value="1"/>
</dbReference>
<dbReference type="GO" id="GO:0030846">
    <property type="term" value="P:termination of RNA polymerase II transcription, poly(A)-coupled"/>
    <property type="evidence" value="ECO:0007669"/>
    <property type="project" value="EnsemblFungi"/>
</dbReference>
<feature type="region of interest" description="Disordered" evidence="4">
    <location>
        <begin position="1"/>
        <end position="36"/>
    </location>
</feature>
<reference evidence="6 7" key="1">
    <citation type="journal article" date="2011" name="Proc. Natl. Acad. Sci. U.S.A.">
        <title>Evolutionary erosion of yeast sex chromosomes by mating-type switching accidents.</title>
        <authorList>
            <person name="Gordon J.L."/>
            <person name="Armisen D."/>
            <person name="Proux-Wera E."/>
            <person name="Oheigeartaigh S.S."/>
            <person name="Byrne K.P."/>
            <person name="Wolfe K.H."/>
        </authorList>
    </citation>
    <scope>NUCLEOTIDE SEQUENCE [LARGE SCALE GENOMIC DNA]</scope>
    <source>
        <strain evidence="7">ATCC 10597 / BCRC 20456 / CBS 421 / NBRC 0211 / NRRL Y-12639</strain>
    </source>
</reference>
<protein>
    <recommendedName>
        <fullName evidence="5">Symplekin/Pta1 N-terminal domain-containing protein</fullName>
    </recommendedName>
</protein>